<gene>
    <name evidence="1" type="ORF">ENR64_25625</name>
</gene>
<sequence length="60" mass="6833">MSKTPLLDIIYDVLTSECLSMAQERHMYKLLDTHSFNEIEVAAIDWLIDALQNGVVRPIA</sequence>
<organism evidence="1">
    <name type="scientific">Oscillatoriales cyanobacterium SpSt-418</name>
    <dbReference type="NCBI Taxonomy" id="2282169"/>
    <lineage>
        <taxon>Bacteria</taxon>
        <taxon>Bacillati</taxon>
        <taxon>Cyanobacteriota</taxon>
        <taxon>Cyanophyceae</taxon>
        <taxon>Oscillatoriophycideae</taxon>
        <taxon>Oscillatoriales</taxon>
    </lineage>
</organism>
<reference evidence="1" key="1">
    <citation type="journal article" date="2020" name="mSystems">
        <title>Genome- and Community-Level Interaction Insights into Carbon Utilization and Element Cycling Functions of Hydrothermarchaeota in Hydrothermal Sediment.</title>
        <authorList>
            <person name="Zhou Z."/>
            <person name="Liu Y."/>
            <person name="Xu W."/>
            <person name="Pan J."/>
            <person name="Luo Z.H."/>
            <person name="Li M."/>
        </authorList>
    </citation>
    <scope>NUCLEOTIDE SEQUENCE [LARGE SCALE GENOMIC DNA]</scope>
    <source>
        <strain evidence="1">SpSt-418</strain>
    </source>
</reference>
<evidence type="ECO:0000313" key="1">
    <source>
        <dbReference type="EMBL" id="HFN01073.1"/>
    </source>
</evidence>
<proteinExistence type="predicted"/>
<accession>A0A7C3PH68</accession>
<comment type="caution">
    <text evidence="1">The sequence shown here is derived from an EMBL/GenBank/DDBJ whole genome shotgun (WGS) entry which is preliminary data.</text>
</comment>
<dbReference type="EMBL" id="DSRU01000366">
    <property type="protein sequence ID" value="HFN01073.1"/>
    <property type="molecule type" value="Genomic_DNA"/>
</dbReference>
<dbReference type="AlphaFoldDB" id="A0A7C3PH68"/>
<protein>
    <submittedName>
        <fullName evidence="1">Uncharacterized protein</fullName>
    </submittedName>
</protein>
<name>A0A7C3PH68_9CYAN</name>